<dbReference type="NCBIfam" id="TIGR01528">
    <property type="entry name" value="NMN_trans_PnuC"/>
    <property type="match status" value="1"/>
</dbReference>
<keyword evidence="6 8" id="KW-1133">Transmembrane helix</keyword>
<reference evidence="9 10" key="1">
    <citation type="submission" date="2009-12" db="EMBL/GenBank/DDBJ databases">
        <authorList>
            <person name="Lefebure T."/>
            <person name="Cornejo O.E."/>
            <person name="Pavinski Bitar P.D."/>
            <person name="Lang P."/>
            <person name="Stanhope M.J."/>
        </authorList>
    </citation>
    <scope>NUCLEOTIDE SEQUENCE [LARGE SCALE GENOMIC DNA]</scope>
    <source>
        <strain evidence="9 10">FA-1</strain>
    </source>
</reference>
<keyword evidence="4" id="KW-1003">Cell membrane</keyword>
<gene>
    <name evidence="9" type="ORF">SRA_04706</name>
</gene>
<feature type="transmembrane region" description="Helical" evidence="8">
    <location>
        <begin position="226"/>
        <end position="242"/>
    </location>
</feature>
<evidence type="ECO:0000256" key="6">
    <source>
        <dbReference type="ARBA" id="ARBA00022989"/>
    </source>
</evidence>
<evidence type="ECO:0000256" key="3">
    <source>
        <dbReference type="ARBA" id="ARBA00022448"/>
    </source>
</evidence>
<keyword evidence="7 8" id="KW-0472">Membrane</keyword>
<sequence>MNRQLYNKYQLIDFKEDGKMTKAIKVWDNIKWLFKEGKKLGFKKLLKLLWEDLFSHRTLTQWLYLLGLSLPTLLLEFIGGTRHIAGFAAALTGILCVIFVAEGRISNYFIGFVHEMLYLYLSFENMYYGEVLTTLFFTIMQFVGAYYWLVGHRNGQEKKAEVRDVKSRKLTPLGWLKSLGIALAVWLVFGFIYQSIGSRRPFWDSSTDGTNWSGQFLQTGMYSEQWLFWIATNILSIFLWWGAEPHVMLMYIIYMINSIVGWVKWERDIKTTAKSV</sequence>
<dbReference type="PANTHER" id="PTHR36122">
    <property type="entry name" value="NICOTINAMIDE RIBOSIDE TRANSPORTER PNUC"/>
    <property type="match status" value="1"/>
</dbReference>
<evidence type="ECO:0000256" key="7">
    <source>
        <dbReference type="ARBA" id="ARBA00023136"/>
    </source>
</evidence>
<dbReference type="Pfam" id="PF04973">
    <property type="entry name" value="NMN_transporter"/>
    <property type="match status" value="1"/>
</dbReference>
<evidence type="ECO:0000313" key="9">
    <source>
        <dbReference type="EMBL" id="EJN93809.1"/>
    </source>
</evidence>
<name>A0ABN0GUF7_STRRT</name>
<organism evidence="9 10">
    <name type="scientific">Streptococcus ratti FA-1 = DSM 20564</name>
    <dbReference type="NCBI Taxonomy" id="699248"/>
    <lineage>
        <taxon>Bacteria</taxon>
        <taxon>Bacillati</taxon>
        <taxon>Bacillota</taxon>
        <taxon>Bacilli</taxon>
        <taxon>Lactobacillales</taxon>
        <taxon>Streptococcaceae</taxon>
        <taxon>Streptococcus</taxon>
    </lineage>
</organism>
<dbReference type="EMBL" id="AJTZ01000005">
    <property type="protein sequence ID" value="EJN93809.1"/>
    <property type="molecule type" value="Genomic_DNA"/>
</dbReference>
<dbReference type="Proteomes" id="UP000007815">
    <property type="component" value="Unassembled WGS sequence"/>
</dbReference>
<evidence type="ECO:0000256" key="2">
    <source>
        <dbReference type="ARBA" id="ARBA00006669"/>
    </source>
</evidence>
<dbReference type="InterPro" id="IPR006419">
    <property type="entry name" value="NMN_transpt_PnuC"/>
</dbReference>
<evidence type="ECO:0000256" key="1">
    <source>
        <dbReference type="ARBA" id="ARBA00004651"/>
    </source>
</evidence>
<evidence type="ECO:0000256" key="8">
    <source>
        <dbReference type="SAM" id="Phobius"/>
    </source>
</evidence>
<protein>
    <submittedName>
        <fullName evidence="9">Nicotinamide mononucleotide transporter</fullName>
    </submittedName>
</protein>
<feature type="transmembrane region" description="Helical" evidence="8">
    <location>
        <begin position="62"/>
        <end position="78"/>
    </location>
</feature>
<feature type="transmembrane region" description="Helical" evidence="8">
    <location>
        <begin position="84"/>
        <end position="105"/>
    </location>
</feature>
<dbReference type="PANTHER" id="PTHR36122:SF2">
    <property type="entry name" value="NICOTINAMIDE RIBOSIDE TRANSPORTER PNUC"/>
    <property type="match status" value="1"/>
</dbReference>
<evidence type="ECO:0000256" key="4">
    <source>
        <dbReference type="ARBA" id="ARBA00022475"/>
    </source>
</evidence>
<comment type="similarity">
    <text evidence="2">Belongs to the nicotinamide ribonucleoside (NR) uptake permease (TC 4.B.1) family.</text>
</comment>
<feature type="transmembrane region" description="Helical" evidence="8">
    <location>
        <begin position="248"/>
        <end position="265"/>
    </location>
</feature>
<feature type="transmembrane region" description="Helical" evidence="8">
    <location>
        <begin position="175"/>
        <end position="193"/>
    </location>
</feature>
<keyword evidence="3" id="KW-0813">Transport</keyword>
<keyword evidence="10" id="KW-1185">Reference proteome</keyword>
<comment type="subcellular location">
    <subcellularLocation>
        <location evidence="1">Cell membrane</location>
        <topology evidence="1">Multi-pass membrane protein</topology>
    </subcellularLocation>
</comment>
<keyword evidence="5 8" id="KW-0812">Transmembrane</keyword>
<evidence type="ECO:0000313" key="10">
    <source>
        <dbReference type="Proteomes" id="UP000007815"/>
    </source>
</evidence>
<feature type="transmembrane region" description="Helical" evidence="8">
    <location>
        <begin position="126"/>
        <end position="149"/>
    </location>
</feature>
<proteinExistence type="inferred from homology"/>
<comment type="caution">
    <text evidence="9">The sequence shown here is derived from an EMBL/GenBank/DDBJ whole genome shotgun (WGS) entry which is preliminary data.</text>
</comment>
<accession>A0ABN0GUF7</accession>
<evidence type="ECO:0000256" key="5">
    <source>
        <dbReference type="ARBA" id="ARBA00022692"/>
    </source>
</evidence>